<sequence>MDCFIFFLGVSFQSTDSVWGFRIDPSTELVFQGPPISFTEIPITFKVASIPTDFQGNPNVTFRVNPAIYGTNVPIPSESIDDPTLLAFFTGHKTGGYGRILVHHTCKCQPESCMDLKFTSPIKDMCLMIGGMDGYDHVSIELSANGVPVVSNTSLWTSIANGPFSEQHSDCPPTIAKSRGNALNITSFEDLCTSNPNYNIFMTNQMFDNIKLCYSSHLSQSVFYSLTPCSRQQIIASTPPPELFYAVAGMAYFDANANGRYDYGTDRPLSNINVTLINFFTQQPATSTTTSKPIEDFVTDSSGVFVLYPVRAGFFEVKFKYDPKIYSAVMPQDIIQGNSKTSKIDQHFKSIRVRITQRDPGVRKVDEDDHVSKYVGYILPTVYGGVVNYNGESNSSQDTFSSNSNSDNSNDSNSNSNNNSNSSTK</sequence>
<evidence type="ECO:0000313" key="2">
    <source>
        <dbReference type="EMBL" id="EGG22924.1"/>
    </source>
</evidence>
<dbReference type="InterPro" id="IPR013783">
    <property type="entry name" value="Ig-like_fold"/>
</dbReference>
<dbReference type="EMBL" id="GL883008">
    <property type="protein sequence ID" value="EGG22924.1"/>
    <property type="molecule type" value="Genomic_DNA"/>
</dbReference>
<evidence type="ECO:0000313" key="3">
    <source>
        <dbReference type="Proteomes" id="UP000007797"/>
    </source>
</evidence>
<dbReference type="OMA" id="ASEFIMY"/>
<dbReference type="AlphaFoldDB" id="F4PN71"/>
<accession>F4PN71</accession>
<dbReference type="GeneID" id="14875475"/>
<evidence type="ECO:0008006" key="4">
    <source>
        <dbReference type="Google" id="ProtNLM"/>
    </source>
</evidence>
<keyword evidence="3" id="KW-1185">Reference proteome</keyword>
<evidence type="ECO:0000256" key="1">
    <source>
        <dbReference type="SAM" id="MobiDB-lite"/>
    </source>
</evidence>
<dbReference type="Proteomes" id="UP000007797">
    <property type="component" value="Unassembled WGS sequence"/>
</dbReference>
<organism evidence="2 3">
    <name type="scientific">Cavenderia fasciculata</name>
    <name type="common">Slime mold</name>
    <name type="synonym">Dictyostelium fasciculatum</name>
    <dbReference type="NCBI Taxonomy" id="261658"/>
    <lineage>
        <taxon>Eukaryota</taxon>
        <taxon>Amoebozoa</taxon>
        <taxon>Evosea</taxon>
        <taxon>Eumycetozoa</taxon>
        <taxon>Dictyostelia</taxon>
        <taxon>Acytosteliales</taxon>
        <taxon>Cavenderiaceae</taxon>
        <taxon>Cavenderia</taxon>
    </lineage>
</organism>
<proteinExistence type="predicted"/>
<feature type="region of interest" description="Disordered" evidence="1">
    <location>
        <begin position="394"/>
        <end position="425"/>
    </location>
</feature>
<dbReference type="KEGG" id="dfa:DFA_05054"/>
<reference evidence="3" key="1">
    <citation type="journal article" date="2011" name="Genome Res.">
        <title>Phylogeny-wide analysis of social amoeba genomes highlights ancient origins for complex intercellular communication.</title>
        <authorList>
            <person name="Heidel A.J."/>
            <person name="Lawal H.M."/>
            <person name="Felder M."/>
            <person name="Schilde C."/>
            <person name="Helps N.R."/>
            <person name="Tunggal B."/>
            <person name="Rivero F."/>
            <person name="John U."/>
            <person name="Schleicher M."/>
            <person name="Eichinger L."/>
            <person name="Platzer M."/>
            <person name="Noegel A.A."/>
            <person name="Schaap P."/>
            <person name="Gloeckner G."/>
        </authorList>
    </citation>
    <scope>NUCLEOTIDE SEQUENCE [LARGE SCALE GENOMIC DNA]</scope>
    <source>
        <strain evidence="3">SH3</strain>
    </source>
</reference>
<dbReference type="Gene3D" id="2.60.40.10">
    <property type="entry name" value="Immunoglobulins"/>
    <property type="match status" value="1"/>
</dbReference>
<gene>
    <name evidence="2" type="ORF">DFA_05054</name>
</gene>
<dbReference type="RefSeq" id="XP_004360775.1">
    <property type="nucleotide sequence ID" value="XM_004360718.1"/>
</dbReference>
<protein>
    <recommendedName>
        <fullName evidence="4">SD-repeat containing protein B domain-containing protein</fullName>
    </recommendedName>
</protein>
<name>F4PN71_CACFS</name>
<dbReference type="SUPFAM" id="SSF117074">
    <property type="entry name" value="Hypothetical protein PA1324"/>
    <property type="match status" value="1"/>
</dbReference>